<evidence type="ECO:0000313" key="2">
    <source>
        <dbReference type="Proteomes" id="UP000287872"/>
    </source>
</evidence>
<keyword evidence="2" id="KW-1185">Reference proteome</keyword>
<proteinExistence type="predicted"/>
<dbReference type="OrthoDB" id="2965969at2"/>
<sequence>MSIEASDYRKFIEKLVFKEGMCPSYEVTEIDTVMSYSFSANTLKINVFLIANVLSKKPYPNLTDEQMLEIMTYHEMGHMKDIRKNPTLLDEVIELMKLNDNAVYKEFLMRREISAWEYGKQFVPIEILDEYNDFNKHSLEVYKEL</sequence>
<protein>
    <submittedName>
        <fullName evidence="1">Uncharacterized protein</fullName>
    </submittedName>
</protein>
<gene>
    <name evidence="1" type="ORF">Ctaglu_42640</name>
</gene>
<evidence type="ECO:0000313" key="1">
    <source>
        <dbReference type="EMBL" id="GCD12641.1"/>
    </source>
</evidence>
<organism evidence="1 2">
    <name type="scientific">Clostridium tagluense</name>
    <dbReference type="NCBI Taxonomy" id="360422"/>
    <lineage>
        <taxon>Bacteria</taxon>
        <taxon>Bacillati</taxon>
        <taxon>Bacillota</taxon>
        <taxon>Clostridia</taxon>
        <taxon>Eubacteriales</taxon>
        <taxon>Clostridiaceae</taxon>
        <taxon>Clostridium</taxon>
    </lineage>
</organism>
<comment type="caution">
    <text evidence="1">The sequence shown here is derived from an EMBL/GenBank/DDBJ whole genome shotgun (WGS) entry which is preliminary data.</text>
</comment>
<dbReference type="AlphaFoldDB" id="A0A401UT09"/>
<reference evidence="1 2" key="1">
    <citation type="submission" date="2018-11" db="EMBL/GenBank/DDBJ databases">
        <title>Genome sequencing and assembly of Clostridium tagluense strain A121.</title>
        <authorList>
            <person name="Murakami T."/>
            <person name="Segawa T."/>
            <person name="Shcherbakova V.A."/>
            <person name="Mori H."/>
            <person name="Yoshimura Y."/>
        </authorList>
    </citation>
    <scope>NUCLEOTIDE SEQUENCE [LARGE SCALE GENOMIC DNA]</scope>
    <source>
        <strain evidence="1 2">A121</strain>
    </source>
</reference>
<name>A0A401UT09_9CLOT</name>
<dbReference type="RefSeq" id="WP_125005488.1">
    <property type="nucleotide sequence ID" value="NZ_BHYK01000037.1"/>
</dbReference>
<dbReference type="Proteomes" id="UP000287872">
    <property type="component" value="Unassembled WGS sequence"/>
</dbReference>
<accession>A0A401UT09</accession>
<dbReference type="EMBL" id="BHYK01000037">
    <property type="protein sequence ID" value="GCD12641.1"/>
    <property type="molecule type" value="Genomic_DNA"/>
</dbReference>